<dbReference type="RefSeq" id="WP_286485342.1">
    <property type="nucleotide sequence ID" value="NZ_JACALR010000002.1"/>
</dbReference>
<reference evidence="1" key="2">
    <citation type="journal article" date="2022" name="Sci. Total Environ.">
        <title>Prevalence, transmission, and molecular epidemiology of tet(X)-positive bacteria among humans, animals, and environmental niches in China: An epidemiological, and genomic-based study.</title>
        <authorList>
            <person name="Dong N."/>
            <person name="Zeng Y."/>
            <person name="Cai C."/>
            <person name="Sun C."/>
            <person name="Lu J."/>
            <person name="Liu C."/>
            <person name="Zhou H."/>
            <person name="Sun Q."/>
            <person name="Shu L."/>
            <person name="Wang H."/>
            <person name="Wang Y."/>
            <person name="Wang S."/>
            <person name="Wu C."/>
            <person name="Chan E.W."/>
            <person name="Chen G."/>
            <person name="Shen Z."/>
            <person name="Chen S."/>
            <person name="Zhang R."/>
        </authorList>
    </citation>
    <scope>NUCLEOTIDE SEQUENCE</scope>
    <source>
        <strain evidence="1">210</strain>
    </source>
</reference>
<gene>
    <name evidence="1" type="ORF">HX095_05470</name>
</gene>
<comment type="caution">
    <text evidence="1">The sequence shown here is derived from an EMBL/GenBank/DDBJ whole genome shotgun (WGS) entry which is preliminary data.</text>
</comment>
<dbReference type="Proteomes" id="UP001173578">
    <property type="component" value="Unassembled WGS sequence"/>
</dbReference>
<evidence type="ECO:0000313" key="1">
    <source>
        <dbReference type="EMBL" id="MDM1550658.1"/>
    </source>
</evidence>
<organism evidence="1 2">
    <name type="scientific">Empedobacter falsenii</name>
    <dbReference type="NCBI Taxonomy" id="343874"/>
    <lineage>
        <taxon>Bacteria</taxon>
        <taxon>Pseudomonadati</taxon>
        <taxon>Bacteroidota</taxon>
        <taxon>Flavobacteriia</taxon>
        <taxon>Flavobacteriales</taxon>
        <taxon>Weeksellaceae</taxon>
        <taxon>Empedobacter</taxon>
    </lineage>
</organism>
<reference evidence="1" key="1">
    <citation type="submission" date="2020-06" db="EMBL/GenBank/DDBJ databases">
        <authorList>
            <person name="Dong N."/>
        </authorList>
    </citation>
    <scope>NUCLEOTIDE SEQUENCE</scope>
    <source>
        <strain evidence="1">210</strain>
    </source>
</reference>
<dbReference type="EMBL" id="JACALR010000002">
    <property type="protein sequence ID" value="MDM1550658.1"/>
    <property type="molecule type" value="Genomic_DNA"/>
</dbReference>
<protein>
    <submittedName>
        <fullName evidence="1">Uncharacterized protein</fullName>
    </submittedName>
</protein>
<proteinExistence type="predicted"/>
<name>A0AAW7DFI0_9FLAO</name>
<accession>A0AAW7DFI0</accession>
<evidence type="ECO:0000313" key="2">
    <source>
        <dbReference type="Proteomes" id="UP001173578"/>
    </source>
</evidence>
<dbReference type="AlphaFoldDB" id="A0AAW7DFI0"/>
<sequence length="133" mass="14889">MFNSREYEWADITIILGGRDLTKIRAVKYKESREKEAVYGKGRKPIAIQSGNDAYDGELAMLQSEYEVIKQAGNGSIMGLSLDAVVCYGNPADGNAIQTDKLFGIQFTEAEKDWAQGDKFKEMKLPILFLDLK</sequence>